<dbReference type="OrthoDB" id="10004862at2759"/>
<comment type="caution">
    <text evidence="2">The sequence shown here is derived from an EMBL/GenBank/DDBJ whole genome shotgun (WGS) entry which is preliminary data.</text>
</comment>
<dbReference type="PANTHER" id="PTHR35870:SF1">
    <property type="entry name" value="PROTEIN, PUTATIVE (AFU_ORTHOLOGUE AFUA_5G03330)-RELATED"/>
    <property type="match status" value="1"/>
</dbReference>
<gene>
    <name evidence="2" type="ORF">E0Z10_g10291</name>
</gene>
<dbReference type="PANTHER" id="PTHR35870">
    <property type="entry name" value="PROTEIN, PUTATIVE (AFU_ORTHOLOGUE AFUA_5G03330)-RELATED"/>
    <property type="match status" value="1"/>
</dbReference>
<evidence type="ECO:0000256" key="1">
    <source>
        <dbReference type="ARBA" id="ARBA00023002"/>
    </source>
</evidence>
<reference evidence="2 3" key="1">
    <citation type="submission" date="2019-03" db="EMBL/GenBank/DDBJ databases">
        <title>Draft genome sequence of Xylaria hypoxylon DSM 108379, a ubiquitous saprotrophic-parasitic fungi on hardwood.</title>
        <authorList>
            <person name="Buettner E."/>
            <person name="Leonhardt S."/>
            <person name="Gebauer A.M."/>
            <person name="Liers C."/>
            <person name="Hofrichter M."/>
            <person name="Kellner H."/>
        </authorList>
    </citation>
    <scope>NUCLEOTIDE SEQUENCE [LARGE SCALE GENOMIC DNA]</scope>
    <source>
        <strain evidence="2 3">DSM 108379</strain>
    </source>
</reference>
<dbReference type="AlphaFoldDB" id="A0A4Z0Y6I9"/>
<dbReference type="STRING" id="37992.A0A4Z0Y6I9"/>
<dbReference type="Pfam" id="PF14027">
    <property type="entry name" value="Questin_oxidase"/>
    <property type="match status" value="1"/>
</dbReference>
<sequence length="448" mass="50946">MATARTIHITPDNTGLLHKKQSEAAAKKTTELLQEDLEKHHCYFNTRGFHNHISHHLLTLYGLGASPEDIQKGYNDNANYQRSTYQVHPDQIEELKDFDKAKKKLGKEQYYTDFLVFYQNEIDKKGWQAVLSEYLFKGDERSEDMLIRMFAGFMHPIIQLMYGVEWEQPAIVAMALAQACVHEANTAAFLIAAEEAAQRSSPQQQPMPEIASLYRDVAADEKLSAAARLSDTNKVRDGVLVRAFDEAIRVIARVNVRPEELDERTVEMYNTAVYYAAGAALYPGKEPRFDFFLIHHVTVGPLFLAINAQDWIPTASKVRLLEWKIRFDLLQYAARGSAPVSLQKIATYVPKEKTRKPTTDLLPRIYALHDDGHASKLVRAIGVCQDASKKYEDKAWLQIKGEDLWTKLNQLVVDSVEGDEPKWVRGAGDAAAWTEVPNRREDDQGRRL</sequence>
<dbReference type="InterPro" id="IPR025337">
    <property type="entry name" value="Questin_oxidase-like"/>
</dbReference>
<keyword evidence="1" id="KW-0560">Oxidoreductase</keyword>
<protein>
    <submittedName>
        <fullName evidence="2">Uncharacterized protein</fullName>
    </submittedName>
</protein>
<evidence type="ECO:0000313" key="3">
    <source>
        <dbReference type="Proteomes" id="UP000297716"/>
    </source>
</evidence>
<dbReference type="Proteomes" id="UP000297716">
    <property type="component" value="Unassembled WGS sequence"/>
</dbReference>
<name>A0A4Z0Y6I9_9PEZI</name>
<dbReference type="EMBL" id="SKBN01000386">
    <property type="protein sequence ID" value="TGJ78477.1"/>
    <property type="molecule type" value="Genomic_DNA"/>
</dbReference>
<proteinExistence type="predicted"/>
<dbReference type="GO" id="GO:0016491">
    <property type="term" value="F:oxidoreductase activity"/>
    <property type="evidence" value="ECO:0007669"/>
    <property type="project" value="UniProtKB-KW"/>
</dbReference>
<keyword evidence="3" id="KW-1185">Reference proteome</keyword>
<organism evidence="2 3">
    <name type="scientific">Xylaria hypoxylon</name>
    <dbReference type="NCBI Taxonomy" id="37992"/>
    <lineage>
        <taxon>Eukaryota</taxon>
        <taxon>Fungi</taxon>
        <taxon>Dikarya</taxon>
        <taxon>Ascomycota</taxon>
        <taxon>Pezizomycotina</taxon>
        <taxon>Sordariomycetes</taxon>
        <taxon>Xylariomycetidae</taxon>
        <taxon>Xylariales</taxon>
        <taxon>Xylariaceae</taxon>
        <taxon>Xylaria</taxon>
    </lineage>
</organism>
<evidence type="ECO:0000313" key="2">
    <source>
        <dbReference type="EMBL" id="TGJ78477.1"/>
    </source>
</evidence>
<accession>A0A4Z0Y6I9</accession>